<accession>A0AAN6G8J4</accession>
<proteinExistence type="predicted"/>
<dbReference type="InterPro" id="IPR050268">
    <property type="entry name" value="NADH-dep_flavin_reductase"/>
</dbReference>
<feature type="compositionally biased region" description="Basic and acidic residues" evidence="2">
    <location>
        <begin position="286"/>
        <end position="303"/>
    </location>
</feature>
<evidence type="ECO:0000259" key="3">
    <source>
        <dbReference type="SMART" id="SM00903"/>
    </source>
</evidence>
<protein>
    <recommendedName>
        <fullName evidence="3">Flavin reductase like domain-containing protein</fullName>
    </recommendedName>
</protein>
<dbReference type="Pfam" id="PF01613">
    <property type="entry name" value="Flavin_Reduct"/>
    <property type="match status" value="1"/>
</dbReference>
<dbReference type="Proteomes" id="UP001176521">
    <property type="component" value="Unassembled WGS sequence"/>
</dbReference>
<gene>
    <name evidence="4" type="ORF">OC842_005118</name>
</gene>
<dbReference type="SUPFAM" id="SSF50475">
    <property type="entry name" value="FMN-binding split barrel"/>
    <property type="match status" value="1"/>
</dbReference>
<dbReference type="SMART" id="SM00903">
    <property type="entry name" value="Flavin_Reduct"/>
    <property type="match status" value="1"/>
</dbReference>
<dbReference type="PANTHER" id="PTHR30466">
    <property type="entry name" value="FLAVIN REDUCTASE"/>
    <property type="match status" value="1"/>
</dbReference>
<dbReference type="Gene3D" id="2.30.110.10">
    <property type="entry name" value="Electron Transport, Fmn-binding Protein, Chain A"/>
    <property type="match status" value="1"/>
</dbReference>
<dbReference type="EMBL" id="JAPDMQ010000345">
    <property type="protein sequence ID" value="KAK0526662.1"/>
    <property type="molecule type" value="Genomic_DNA"/>
</dbReference>
<organism evidence="4 5">
    <name type="scientific">Tilletia horrida</name>
    <dbReference type="NCBI Taxonomy" id="155126"/>
    <lineage>
        <taxon>Eukaryota</taxon>
        <taxon>Fungi</taxon>
        <taxon>Dikarya</taxon>
        <taxon>Basidiomycota</taxon>
        <taxon>Ustilaginomycotina</taxon>
        <taxon>Exobasidiomycetes</taxon>
        <taxon>Tilletiales</taxon>
        <taxon>Tilletiaceae</taxon>
        <taxon>Tilletia</taxon>
    </lineage>
</organism>
<keyword evidence="5" id="KW-1185">Reference proteome</keyword>
<evidence type="ECO:0000256" key="1">
    <source>
        <dbReference type="ARBA" id="ARBA00023002"/>
    </source>
</evidence>
<dbReference type="InterPro" id="IPR012349">
    <property type="entry name" value="Split_barrel_FMN-bd"/>
</dbReference>
<feature type="region of interest" description="Disordered" evidence="2">
    <location>
        <begin position="278"/>
        <end position="309"/>
    </location>
</feature>
<dbReference type="InterPro" id="IPR002563">
    <property type="entry name" value="Flavin_Rdtase-like_dom"/>
</dbReference>
<name>A0AAN6G8J4_9BASI</name>
<reference evidence="4" key="1">
    <citation type="journal article" date="2023" name="PhytoFront">
        <title>Draft Genome Resources of Seven Strains of Tilletia horrida, Causal Agent of Kernel Smut of Rice.</title>
        <authorList>
            <person name="Khanal S."/>
            <person name="Antony Babu S."/>
            <person name="Zhou X.G."/>
        </authorList>
    </citation>
    <scope>NUCLEOTIDE SEQUENCE</scope>
    <source>
        <strain evidence="4">TX3</strain>
    </source>
</reference>
<dbReference type="GO" id="GO:0042602">
    <property type="term" value="F:riboflavin reductase (NADPH) activity"/>
    <property type="evidence" value="ECO:0007669"/>
    <property type="project" value="TreeGrafter"/>
</dbReference>
<evidence type="ECO:0000313" key="5">
    <source>
        <dbReference type="Proteomes" id="UP001176521"/>
    </source>
</evidence>
<comment type="caution">
    <text evidence="4">The sequence shown here is derived from an EMBL/GenBank/DDBJ whole genome shotgun (WGS) entry which is preliminary data.</text>
</comment>
<dbReference type="PANTHER" id="PTHR30466:SF1">
    <property type="entry name" value="FMN REDUCTASE (NADH) RUTF"/>
    <property type="match status" value="1"/>
</dbReference>
<feature type="region of interest" description="Disordered" evidence="2">
    <location>
        <begin position="95"/>
        <end position="114"/>
    </location>
</feature>
<sequence length="369" mass="39302">MSMSLWTCARCALPPRQLRRVSIAANNAAFHITQATLSFSTSSAAAVAPEGGSGGQTKARDVKDVRAPPVEQVQDELRAAMRDVAQPVAVITAHLPPSRATDPPQSAGARAQAQAQAQARLVHAATVSSFTTVSMNPPLVAFSLRTPSRIANALEVHPHSALSQHESAYSRGGGPRQEQNRRAHFLINLLAHEQAEMAAAFARPGLAPLRFHPDSSRLRTVQADSRREDSAASKPLDLPAWTSVHTEDSVPALGGSMSALACRLEFKIDLTHQAFSRHLSGGNREGSGREKAGDADMDKEDGRSQAVVGEGTASSELFIARVCAVELEPGRAREGNDASSPFPSQEPSLHHNPLVYCGHKFWTIAMGGS</sequence>
<keyword evidence="1" id="KW-0560">Oxidoreductase</keyword>
<evidence type="ECO:0000313" key="4">
    <source>
        <dbReference type="EMBL" id="KAK0526662.1"/>
    </source>
</evidence>
<dbReference type="GO" id="GO:0010181">
    <property type="term" value="F:FMN binding"/>
    <property type="evidence" value="ECO:0007669"/>
    <property type="project" value="InterPro"/>
</dbReference>
<evidence type="ECO:0000256" key="2">
    <source>
        <dbReference type="SAM" id="MobiDB-lite"/>
    </source>
</evidence>
<dbReference type="AlphaFoldDB" id="A0AAN6G8J4"/>
<feature type="domain" description="Flavin reductase like" evidence="3">
    <location>
        <begin position="81"/>
        <end position="339"/>
    </location>
</feature>
<feature type="compositionally biased region" description="Low complexity" evidence="2">
    <location>
        <begin position="105"/>
        <end position="114"/>
    </location>
</feature>